<dbReference type="InterPro" id="IPR020051">
    <property type="entry name" value="SagB-type_dehydrogenase"/>
</dbReference>
<evidence type="ECO:0000313" key="3">
    <source>
        <dbReference type="EMBL" id="HGH59681.1"/>
    </source>
</evidence>
<dbReference type="Gene3D" id="3.40.109.10">
    <property type="entry name" value="NADH Oxidase"/>
    <property type="match status" value="1"/>
</dbReference>
<reference evidence="3" key="1">
    <citation type="journal article" date="2020" name="mSystems">
        <title>Genome- and Community-Level Interaction Insights into Carbon Utilization and Element Cycling Functions of Hydrothermarchaeota in Hydrothermal Sediment.</title>
        <authorList>
            <person name="Zhou Z."/>
            <person name="Liu Y."/>
            <person name="Xu W."/>
            <person name="Pan J."/>
            <person name="Luo Z.H."/>
            <person name="Li M."/>
        </authorList>
    </citation>
    <scope>NUCLEOTIDE SEQUENCE [LARGE SCALE GENOMIC DNA]</scope>
    <source>
        <strain evidence="3">SpSt-769</strain>
    </source>
</reference>
<organism evidence="3">
    <name type="scientific">Desulfomonile tiedjei</name>
    <dbReference type="NCBI Taxonomy" id="2358"/>
    <lineage>
        <taxon>Bacteria</taxon>
        <taxon>Pseudomonadati</taxon>
        <taxon>Thermodesulfobacteriota</taxon>
        <taxon>Desulfomonilia</taxon>
        <taxon>Desulfomonilales</taxon>
        <taxon>Desulfomonilaceae</taxon>
        <taxon>Desulfomonile</taxon>
    </lineage>
</organism>
<name>A0A7C4APV4_9BACT</name>
<feature type="domain" description="Nitroreductase" evidence="2">
    <location>
        <begin position="49"/>
        <end position="230"/>
    </location>
</feature>
<dbReference type="GO" id="GO:0016491">
    <property type="term" value="F:oxidoreductase activity"/>
    <property type="evidence" value="ECO:0007669"/>
    <property type="project" value="InterPro"/>
</dbReference>
<evidence type="ECO:0000256" key="1">
    <source>
        <dbReference type="SAM" id="SignalP"/>
    </source>
</evidence>
<dbReference type="SUPFAM" id="SSF55469">
    <property type="entry name" value="FMN-dependent nitroreductase-like"/>
    <property type="match status" value="1"/>
</dbReference>
<dbReference type="PANTHER" id="PTHR43745">
    <property type="entry name" value="NITROREDUCTASE MJ1384-RELATED"/>
    <property type="match status" value="1"/>
</dbReference>
<dbReference type="InterPro" id="IPR000415">
    <property type="entry name" value="Nitroreductase-like"/>
</dbReference>
<dbReference type="CDD" id="cd02142">
    <property type="entry name" value="McbC_SagB-like_oxidoreductase"/>
    <property type="match status" value="1"/>
</dbReference>
<comment type="caution">
    <text evidence="3">The sequence shown here is derived from an EMBL/GenBank/DDBJ whole genome shotgun (WGS) entry which is preliminary data.</text>
</comment>
<feature type="chain" id="PRO_5028273831" evidence="1">
    <location>
        <begin position="27"/>
        <end position="230"/>
    </location>
</feature>
<gene>
    <name evidence="3" type="ORF">ENV54_00115</name>
</gene>
<dbReference type="Pfam" id="PF00881">
    <property type="entry name" value="Nitroreductase"/>
    <property type="match status" value="1"/>
</dbReference>
<dbReference type="InterPro" id="IPR029479">
    <property type="entry name" value="Nitroreductase"/>
</dbReference>
<dbReference type="PANTHER" id="PTHR43745:SF2">
    <property type="entry name" value="NITROREDUCTASE MJ1384-RELATED"/>
    <property type="match status" value="1"/>
</dbReference>
<protein>
    <submittedName>
        <fullName evidence="3">SagB/ThcOx family dehydrogenase</fullName>
    </submittedName>
</protein>
<dbReference type="NCBIfam" id="TIGR03605">
    <property type="entry name" value="antibiot_sagB"/>
    <property type="match status" value="1"/>
</dbReference>
<proteinExistence type="predicted"/>
<dbReference type="AlphaFoldDB" id="A0A7C4APV4"/>
<accession>A0A7C4APV4</accession>
<evidence type="ECO:0000259" key="2">
    <source>
        <dbReference type="Pfam" id="PF00881"/>
    </source>
</evidence>
<dbReference type="InterPro" id="IPR052544">
    <property type="entry name" value="Bacteriocin_Proc_Enz"/>
</dbReference>
<sequence length="230" mass="24038">MRKAFVLPLAAAFIGLGIWFTASAMAQTQIQLPKPSLTGKMPVETAMAKKKSVRAFSAEGLSQSQVSQLLWSANGDLPVDAVASATTKVLPSAGGLYPLEVFLLTGANTVEGIPAGVYKYNPATHTLSLVAAGDSRQALAQAAFSQTWLARAPAILVIGAVFARTTAKYGNRGIQYVFMEAGNSNQNIYLEAEALGLKTATVGAFHEAQVSSVLNLPADVTPLLLMGVGK</sequence>
<dbReference type="EMBL" id="DTGT01000004">
    <property type="protein sequence ID" value="HGH59681.1"/>
    <property type="molecule type" value="Genomic_DNA"/>
</dbReference>
<feature type="signal peptide" evidence="1">
    <location>
        <begin position="1"/>
        <end position="26"/>
    </location>
</feature>
<keyword evidence="1" id="KW-0732">Signal</keyword>